<evidence type="ECO:0000313" key="1">
    <source>
        <dbReference type="EMBL" id="DAF97365.1"/>
    </source>
</evidence>
<reference evidence="1" key="1">
    <citation type="journal article" date="2021" name="Proc. Natl. Acad. Sci. U.S.A.">
        <title>A Catalog of Tens of Thousands of Viruses from Human Metagenomes Reveals Hidden Associations with Chronic Diseases.</title>
        <authorList>
            <person name="Tisza M.J."/>
            <person name="Buck C.B."/>
        </authorList>
    </citation>
    <scope>NUCLEOTIDE SEQUENCE</scope>
    <source>
        <strain evidence="1">CtGgs6</strain>
    </source>
</reference>
<sequence>MATVDLTKSRDLTGQALPVLRVKLQDRGRGLELSVLPPTVALQRELEAEQSDLDEALGSGVEEARVAIYDLAARLLSNNRQGVYISAAQLPTRYQVADDQLITFFEAYADFVGKLAGSKN</sequence>
<dbReference type="EMBL" id="BK016132">
    <property type="protein sequence ID" value="DAF97365.1"/>
    <property type="molecule type" value="Genomic_DNA"/>
</dbReference>
<protein>
    <submittedName>
        <fullName evidence="1">Uncharacterized protein</fullName>
    </submittedName>
</protein>
<name>A0A8S5USB3_9CAUD</name>
<proteinExistence type="predicted"/>
<accession>A0A8S5USB3</accession>
<organism evidence="1">
    <name type="scientific">Myoviridae sp. ctGgs6</name>
    <dbReference type="NCBI Taxonomy" id="2825072"/>
    <lineage>
        <taxon>Viruses</taxon>
        <taxon>Duplodnaviria</taxon>
        <taxon>Heunggongvirae</taxon>
        <taxon>Uroviricota</taxon>
        <taxon>Caudoviricetes</taxon>
    </lineage>
</organism>